<accession>M3FTS1</accession>
<gene>
    <name evidence="1" type="ORF">LEP1GSC188_1399</name>
</gene>
<proteinExistence type="predicted"/>
<dbReference type="Proteomes" id="UP000011770">
    <property type="component" value="Unassembled WGS sequence"/>
</dbReference>
<organism evidence="1 2">
    <name type="scientific">Leptospira weilii serovar Topaz str. LT2116</name>
    <dbReference type="NCBI Taxonomy" id="1088540"/>
    <lineage>
        <taxon>Bacteria</taxon>
        <taxon>Pseudomonadati</taxon>
        <taxon>Spirochaetota</taxon>
        <taxon>Spirochaetia</taxon>
        <taxon>Leptospirales</taxon>
        <taxon>Leptospiraceae</taxon>
        <taxon>Leptospira</taxon>
    </lineage>
</organism>
<evidence type="ECO:0000313" key="1">
    <source>
        <dbReference type="EMBL" id="EMF83652.1"/>
    </source>
</evidence>
<name>M3FTS1_9LEPT</name>
<dbReference type="EMBL" id="AHOR02000012">
    <property type="protein sequence ID" value="EMF83652.1"/>
    <property type="molecule type" value="Genomic_DNA"/>
</dbReference>
<comment type="caution">
    <text evidence="1">The sequence shown here is derived from an EMBL/GenBank/DDBJ whole genome shotgun (WGS) entry which is preliminary data.</text>
</comment>
<protein>
    <submittedName>
        <fullName evidence="1">Uncharacterized protein</fullName>
    </submittedName>
</protein>
<reference evidence="1 2" key="1">
    <citation type="submission" date="2013-01" db="EMBL/GenBank/DDBJ databases">
        <authorList>
            <person name="Harkins D.M."/>
            <person name="Durkin A.S."/>
            <person name="Brinkac L.M."/>
            <person name="Haft D.H."/>
            <person name="Selengut J.D."/>
            <person name="Sanka R."/>
            <person name="DePew J."/>
            <person name="Purushe J."/>
            <person name="Tulsiani S.M."/>
            <person name="Graham G.C."/>
            <person name="Burns M.-A."/>
            <person name="Dohnt M.F."/>
            <person name="Smythe L.D."/>
            <person name="McKay D.B."/>
            <person name="Craig S.B."/>
            <person name="Vinetz J.M."/>
            <person name="Sutton G.G."/>
            <person name="Nierman W.C."/>
            <person name="Fouts D.E."/>
        </authorList>
    </citation>
    <scope>NUCLEOTIDE SEQUENCE [LARGE SCALE GENOMIC DNA]</scope>
    <source>
        <strain evidence="1 2">LT2116</strain>
    </source>
</reference>
<sequence length="81" mass="9601">MAANLKVFASILRILRITTKAKIRIFRIGFYWNLRNIKTILWVKIGYKFSYVKLTCSRTFQIFVSAKSLKKTYVLLGFIFE</sequence>
<evidence type="ECO:0000313" key="2">
    <source>
        <dbReference type="Proteomes" id="UP000011770"/>
    </source>
</evidence>
<dbReference type="AlphaFoldDB" id="M3FTS1"/>